<gene>
    <name evidence="1" type="ORF">DCCM_2131</name>
</gene>
<comment type="caution">
    <text evidence="1">The sequence shown here is derived from an EMBL/GenBank/DDBJ whole genome shotgun (WGS) entry which is preliminary data.</text>
</comment>
<keyword evidence="2" id="KW-1185">Reference proteome</keyword>
<name>A0A2L2XAN4_9FIRM</name>
<sequence length="38" mass="4223">MLLATRILYVFHKVFVCKKTTGYKTVKTSCTRAGNDAG</sequence>
<organism evidence="1 2">
    <name type="scientific">Desulfocucumis palustris</name>
    <dbReference type="NCBI Taxonomy" id="1898651"/>
    <lineage>
        <taxon>Bacteria</taxon>
        <taxon>Bacillati</taxon>
        <taxon>Bacillota</taxon>
        <taxon>Clostridia</taxon>
        <taxon>Eubacteriales</taxon>
        <taxon>Desulfocucumaceae</taxon>
        <taxon>Desulfocucumis</taxon>
    </lineage>
</organism>
<evidence type="ECO:0000313" key="2">
    <source>
        <dbReference type="Proteomes" id="UP000239549"/>
    </source>
</evidence>
<evidence type="ECO:0000313" key="1">
    <source>
        <dbReference type="EMBL" id="GBF33034.1"/>
    </source>
</evidence>
<accession>A0A2L2XAN4</accession>
<dbReference type="EMBL" id="BFAV01000073">
    <property type="protein sequence ID" value="GBF33034.1"/>
    <property type="molecule type" value="Genomic_DNA"/>
</dbReference>
<proteinExistence type="predicted"/>
<reference evidence="2" key="1">
    <citation type="submission" date="2018-02" db="EMBL/GenBank/DDBJ databases">
        <title>Genome sequence of Desulfocucumis palustris strain NAW-5.</title>
        <authorList>
            <person name="Watanabe M."/>
            <person name="Kojima H."/>
            <person name="Fukui M."/>
        </authorList>
    </citation>
    <scope>NUCLEOTIDE SEQUENCE [LARGE SCALE GENOMIC DNA]</scope>
    <source>
        <strain evidence="2">NAW-5</strain>
    </source>
</reference>
<protein>
    <submittedName>
        <fullName evidence="1">Uncharacterized protein</fullName>
    </submittedName>
</protein>
<dbReference type="Proteomes" id="UP000239549">
    <property type="component" value="Unassembled WGS sequence"/>
</dbReference>
<dbReference type="AlphaFoldDB" id="A0A2L2XAN4"/>